<dbReference type="AlphaFoldDB" id="A0A0H5DS41"/>
<proteinExistence type="predicted"/>
<keyword evidence="2" id="KW-1185">Reference proteome</keyword>
<dbReference type="RefSeq" id="WP_098039358.1">
    <property type="nucleotide sequence ID" value="NZ_CWGJ01000028.1"/>
</dbReference>
<dbReference type="Proteomes" id="UP000220251">
    <property type="component" value="Unassembled WGS sequence"/>
</dbReference>
<accession>A0A0H5DS41</accession>
<evidence type="ECO:0000313" key="2">
    <source>
        <dbReference type="Proteomes" id="UP000220251"/>
    </source>
</evidence>
<evidence type="ECO:0000313" key="1">
    <source>
        <dbReference type="EMBL" id="CRX39492.1"/>
    </source>
</evidence>
<protein>
    <submittedName>
        <fullName evidence="1">Uncharacterized protein</fullName>
    </submittedName>
</protein>
<reference evidence="2" key="1">
    <citation type="submission" date="2015-06" db="EMBL/GenBank/DDBJ databases">
        <authorList>
            <person name="Bertelli C."/>
        </authorList>
    </citation>
    <scope>NUCLEOTIDE SEQUENCE [LARGE SCALE GENOMIC DNA]</scope>
    <source>
        <strain evidence="2">CRIB-30</strain>
    </source>
</reference>
<gene>
    <name evidence="1" type="ORF">ELAC_2172</name>
</gene>
<organism evidence="1 2">
    <name type="scientific">Estrella lausannensis</name>
    <dbReference type="NCBI Taxonomy" id="483423"/>
    <lineage>
        <taxon>Bacteria</taxon>
        <taxon>Pseudomonadati</taxon>
        <taxon>Chlamydiota</taxon>
        <taxon>Chlamydiia</taxon>
        <taxon>Parachlamydiales</taxon>
        <taxon>Candidatus Criblamydiaceae</taxon>
        <taxon>Estrella</taxon>
    </lineage>
</organism>
<sequence length="974" mass="111017">MTTISTVGATPPIAQSAIPRPTLAYVESDHKPNILVKIITLIIEVVKAIFDFFQFWKSDPYQLEESQLNAFKKIQRESYLKPLNRPQKNDYASLRPLLLMTRSQIDQTLPVHEGVENPPIEEPPVSDYETKDFPIALQHMRGSMSSVVENVVDCFQERKILPLMERREEFVDKATQMIKDLSALVIQIGFQLRVPIFDLLRTTPLPQGENVIFQESSKKALNWLIENEDRDRHRLQIKESLEQACQELIEQEKLTLPNGNTLSFYTTPLINWIFNDERSPQFHTEHNRRHYPQTVIEPIYQQCLTILINKKFDALCVDLKGRVIDTLPELIENIMKANSQMLTEELGGRLADLLSHVKMSTLVDDLTFALFQHTKTYLKAKESIISETGSVYKHRTSRPDVEAEFIKACAKRFATYPEAHPKIVEIATIPQDKDPITWPVSREFMNWKGSIEEVFISDLCQQLVETLLPKKQIVEDDRIVEIDGLTNLWRKVIIPEEFKEVVSELEAFVQRFLPADFTLAADMKTLISNIVQQFILTTAKSQVRQLLSTKIYNLFKTLITPEHFSQMIESQLAPVIEEQCIDVISRHAASLSVRELKTELTHIRSTKSDLTALMIGIRLFILQKLRQAARSSENIEESIKKVTDLILEDLEEVFKGEAIETFNISKVKTALSGPGQGHRLHHDFAREAVLPNLDEIEAFIMQAFEKTKRLAAAEEQLGEKLFTLFSAKSSEFRRNGGVYPKETYLTRIAYPLIKEFEDVLASREFALDAPDEAVGKYLAGEGSTEENSTNIYSEIVLDLLFGVGEFGGMFTQQIVTSFKHQINQSLAKTLNRFKNDDYLLVELLFSKLQEKFSDKETMMELLFGEEEGNPPVDLSRSISRISGLVYDIFYNLAVPSTGFTGTFQSLIATPFLGMDSSAIDNTVRRIYNRLLQNETLNSNLVFRLKDIAARALATADLSIKRETALVSSGELTTV</sequence>
<dbReference type="EMBL" id="CWGJ01000028">
    <property type="protein sequence ID" value="CRX39492.1"/>
    <property type="molecule type" value="Genomic_DNA"/>
</dbReference>
<dbReference type="OrthoDB" id="9820838at2"/>
<name>A0A0H5DS41_9BACT</name>